<protein>
    <submittedName>
        <fullName evidence="2">Uncharacterized protein</fullName>
    </submittedName>
</protein>
<name>A0A8J2IZT5_FUSEQ</name>
<gene>
    <name evidence="2" type="ORF">FEQUK3_LOCUS3692</name>
</gene>
<dbReference type="EMBL" id="CAJSTJ010000121">
    <property type="protein sequence ID" value="CAG7557969.1"/>
    <property type="molecule type" value="Genomic_DNA"/>
</dbReference>
<accession>A0A8J2IZT5</accession>
<proteinExistence type="predicted"/>
<evidence type="ECO:0000313" key="3">
    <source>
        <dbReference type="Proteomes" id="UP000693738"/>
    </source>
</evidence>
<sequence>MAENETDAIARGRDRLDTTVVEMAAPEAGADDATIVVIDTIATMIATIESEIPVATIERIVAVEAGAVMTETGMTVDAAAPEAAAVMAELGMPVPDETEGTKPSLPLAREKTVPV</sequence>
<dbReference type="AlphaFoldDB" id="A0A8J2IZT5"/>
<evidence type="ECO:0000313" key="2">
    <source>
        <dbReference type="EMBL" id="CAG7557969.1"/>
    </source>
</evidence>
<reference evidence="2" key="1">
    <citation type="submission" date="2021-05" db="EMBL/GenBank/DDBJ databases">
        <authorList>
            <person name="Khan N."/>
        </authorList>
    </citation>
    <scope>NUCLEOTIDE SEQUENCE</scope>
</reference>
<organism evidence="2 3">
    <name type="scientific">Fusarium equiseti</name>
    <name type="common">Fusarium scirpi</name>
    <dbReference type="NCBI Taxonomy" id="61235"/>
    <lineage>
        <taxon>Eukaryota</taxon>
        <taxon>Fungi</taxon>
        <taxon>Dikarya</taxon>
        <taxon>Ascomycota</taxon>
        <taxon>Pezizomycotina</taxon>
        <taxon>Sordariomycetes</taxon>
        <taxon>Hypocreomycetidae</taxon>
        <taxon>Hypocreales</taxon>
        <taxon>Nectriaceae</taxon>
        <taxon>Fusarium</taxon>
        <taxon>Fusarium incarnatum-equiseti species complex</taxon>
    </lineage>
</organism>
<feature type="region of interest" description="Disordered" evidence="1">
    <location>
        <begin position="94"/>
        <end position="115"/>
    </location>
</feature>
<dbReference type="Proteomes" id="UP000693738">
    <property type="component" value="Unassembled WGS sequence"/>
</dbReference>
<comment type="caution">
    <text evidence="2">The sequence shown here is derived from an EMBL/GenBank/DDBJ whole genome shotgun (WGS) entry which is preliminary data.</text>
</comment>
<evidence type="ECO:0000256" key="1">
    <source>
        <dbReference type="SAM" id="MobiDB-lite"/>
    </source>
</evidence>